<evidence type="ECO:0000313" key="6">
    <source>
        <dbReference type="EMBL" id="EHM52612.1"/>
    </source>
</evidence>
<dbReference type="STRING" id="797473.HMPREF9080_02167"/>
<reference evidence="6 7" key="1">
    <citation type="submission" date="2011-08" db="EMBL/GenBank/DDBJ databases">
        <authorList>
            <person name="Weinstock G."/>
            <person name="Sodergren E."/>
            <person name="Clifton S."/>
            <person name="Fulton L."/>
            <person name="Fulton B."/>
            <person name="Courtney L."/>
            <person name="Fronick C."/>
            <person name="Harrison M."/>
            <person name="Strong C."/>
            <person name="Farmer C."/>
            <person name="Delahaunty K."/>
            <person name="Markovic C."/>
            <person name="Hall O."/>
            <person name="Minx P."/>
            <person name="Tomlinson C."/>
            <person name="Mitreva M."/>
            <person name="Hou S."/>
            <person name="Chen J."/>
            <person name="Wollam A."/>
            <person name="Pepin K.H."/>
            <person name="Johnson M."/>
            <person name="Bhonagiri V."/>
            <person name="Zhang X."/>
            <person name="Suruliraj S."/>
            <person name="Warren W."/>
            <person name="Chinwalla A."/>
            <person name="Mardis E.R."/>
            <person name="Wilson R.K."/>
        </authorList>
    </citation>
    <scope>NUCLEOTIDE SEQUENCE [LARGE SCALE GENOMIC DNA]</scope>
    <source>
        <strain evidence="6 7">F0432</strain>
    </source>
</reference>
<dbReference type="SUPFAM" id="SSF74653">
    <property type="entry name" value="TolA/TonB C-terminal domain"/>
    <property type="match status" value="1"/>
</dbReference>
<keyword evidence="2" id="KW-0812">Transmembrane</keyword>
<dbReference type="Pfam" id="PF13103">
    <property type="entry name" value="TonB_2"/>
    <property type="match status" value="1"/>
</dbReference>
<evidence type="ECO:0000256" key="2">
    <source>
        <dbReference type="ARBA" id="ARBA00022692"/>
    </source>
</evidence>
<comment type="caution">
    <text evidence="6">The sequence shown here is derived from an EMBL/GenBank/DDBJ whole genome shotgun (WGS) entry which is preliminary data.</text>
</comment>
<dbReference type="Gene3D" id="3.30.1150.10">
    <property type="match status" value="1"/>
</dbReference>
<feature type="coiled-coil region" evidence="5">
    <location>
        <begin position="36"/>
        <end position="70"/>
    </location>
</feature>
<dbReference type="GO" id="GO:0016020">
    <property type="term" value="C:membrane"/>
    <property type="evidence" value="ECO:0007669"/>
    <property type="project" value="UniProtKB-SubCell"/>
</dbReference>
<proteinExistence type="predicted"/>
<protein>
    <submittedName>
        <fullName evidence="6">TonB family domain protein</fullName>
    </submittedName>
</protein>
<keyword evidence="5" id="KW-0175">Coiled coil</keyword>
<sequence>MIQGNTMHSIRTVMTILALGGITITRAEEQTLDDRITLQQAKIAHLEKKLATVQQQLAEQKKELTEIARLAVQDKNAEATAKSQAESEKKAVVAALAAELSQDAEKASGKNSVEAKAALADFGVHILGARIKKYWRLPSNIPSNLKVKLHIKFDPKGDVTQIAIKQSSGNKRFDDSAIKAVHDASPLPLPKHPGAVEALVTDGIIANFDP</sequence>
<dbReference type="HOGENOM" id="CLU_1308265_0_0_6"/>
<dbReference type="AlphaFoldDB" id="G9ZHD3"/>
<dbReference type="Proteomes" id="UP000004750">
    <property type="component" value="Unassembled WGS sequence"/>
</dbReference>
<evidence type="ECO:0000256" key="3">
    <source>
        <dbReference type="ARBA" id="ARBA00022989"/>
    </source>
</evidence>
<name>G9ZHD3_9GAMM</name>
<evidence type="ECO:0000313" key="7">
    <source>
        <dbReference type="Proteomes" id="UP000004750"/>
    </source>
</evidence>
<comment type="subcellular location">
    <subcellularLocation>
        <location evidence="1">Membrane</location>
        <topology evidence="1">Single-pass membrane protein</topology>
    </subcellularLocation>
</comment>
<dbReference type="EMBL" id="AGCM01000126">
    <property type="protein sequence ID" value="EHM52612.1"/>
    <property type="molecule type" value="Genomic_DNA"/>
</dbReference>
<gene>
    <name evidence="6" type="ORF">HMPREF9080_02167</name>
</gene>
<dbReference type="InterPro" id="IPR006260">
    <property type="entry name" value="TonB/TolA_C"/>
</dbReference>
<keyword evidence="4" id="KW-0472">Membrane</keyword>
<dbReference type="NCBIfam" id="TIGR01352">
    <property type="entry name" value="tonB_Cterm"/>
    <property type="match status" value="1"/>
</dbReference>
<evidence type="ECO:0000256" key="5">
    <source>
        <dbReference type="SAM" id="Coils"/>
    </source>
</evidence>
<keyword evidence="3" id="KW-1133">Transmembrane helix</keyword>
<evidence type="ECO:0000256" key="1">
    <source>
        <dbReference type="ARBA" id="ARBA00004167"/>
    </source>
</evidence>
<evidence type="ECO:0000256" key="4">
    <source>
        <dbReference type="ARBA" id="ARBA00023136"/>
    </source>
</evidence>
<organism evidence="6 7">
    <name type="scientific">Cardiobacterium valvarum F0432</name>
    <dbReference type="NCBI Taxonomy" id="797473"/>
    <lineage>
        <taxon>Bacteria</taxon>
        <taxon>Pseudomonadati</taxon>
        <taxon>Pseudomonadota</taxon>
        <taxon>Gammaproteobacteria</taxon>
        <taxon>Cardiobacteriales</taxon>
        <taxon>Cardiobacteriaceae</taxon>
        <taxon>Cardiobacterium</taxon>
    </lineage>
</organism>
<accession>G9ZHD3</accession>